<evidence type="ECO:0000256" key="1">
    <source>
        <dbReference type="ARBA" id="ARBA00022618"/>
    </source>
</evidence>
<dbReference type="PANTHER" id="PTHR35798:SF1">
    <property type="entry name" value="CELL DIVISION PROTEIN SEPF"/>
    <property type="match status" value="1"/>
</dbReference>
<protein>
    <recommendedName>
        <fullName evidence="5">Cell division protein SepF</fullName>
    </recommendedName>
</protein>
<keyword evidence="1 5" id="KW-0132">Cell division</keyword>
<gene>
    <name evidence="5" type="primary">sepF</name>
    <name evidence="7" type="ORF">FHS23_003722</name>
</gene>
<sequence length="220" mass="25126">MSTLHKLKAYFGMVPAEDEYDYDDYRRGYADDPDAYDSYEAYDSYDAYDRGRVDYREADYDEPPRRGRSRYHVMEEFEEPEPARTRRSAPEPSPVHGSLAVERQPEPVTRLRPAPEPPARTSAANRDPLSRIRTLHPTSYTEAREIGEAYRDGTPVIINLTEMDNADAKRVVDFAAGLAFALRGSMDRVTNKVFLLSPPDADVSAEDRRRIAEGGLFLRR</sequence>
<accession>A0A839S4M4</accession>
<organism evidence="7 8">
    <name type="scientific">Prauserella isguenensis</name>
    <dbReference type="NCBI Taxonomy" id="1470180"/>
    <lineage>
        <taxon>Bacteria</taxon>
        <taxon>Bacillati</taxon>
        <taxon>Actinomycetota</taxon>
        <taxon>Actinomycetes</taxon>
        <taxon>Pseudonocardiales</taxon>
        <taxon>Pseudonocardiaceae</taxon>
        <taxon>Prauserella</taxon>
    </lineage>
</organism>
<feature type="region of interest" description="Disordered" evidence="6">
    <location>
        <begin position="24"/>
        <end position="128"/>
    </location>
</feature>
<evidence type="ECO:0000256" key="4">
    <source>
        <dbReference type="ARBA" id="ARBA00044936"/>
    </source>
</evidence>
<evidence type="ECO:0000256" key="6">
    <source>
        <dbReference type="SAM" id="MobiDB-lite"/>
    </source>
</evidence>
<dbReference type="GO" id="GO:0043093">
    <property type="term" value="P:FtsZ-dependent cytokinesis"/>
    <property type="evidence" value="ECO:0007669"/>
    <property type="project" value="UniProtKB-UniRule"/>
</dbReference>
<comment type="similarity">
    <text evidence="5">Belongs to the SepF family.</text>
</comment>
<dbReference type="Proteomes" id="UP000550714">
    <property type="component" value="Unassembled WGS sequence"/>
</dbReference>
<evidence type="ECO:0000313" key="8">
    <source>
        <dbReference type="Proteomes" id="UP000550714"/>
    </source>
</evidence>
<comment type="caution">
    <text evidence="7">The sequence shown here is derived from an EMBL/GenBank/DDBJ whole genome shotgun (WGS) entry which is preliminary data.</text>
</comment>
<dbReference type="HAMAP" id="MF_01197">
    <property type="entry name" value="SepF"/>
    <property type="match status" value="1"/>
</dbReference>
<comment type="subcellular location">
    <subcellularLocation>
        <location evidence="5">Cytoplasm</location>
    </subcellularLocation>
    <text evidence="5">Localizes to the division site, in a FtsZ-dependent manner.</text>
</comment>
<dbReference type="EMBL" id="JACHWU010000004">
    <property type="protein sequence ID" value="MBB3052688.1"/>
    <property type="molecule type" value="Genomic_DNA"/>
</dbReference>
<feature type="compositionally biased region" description="Basic and acidic residues" evidence="6">
    <location>
        <begin position="47"/>
        <end position="65"/>
    </location>
</feature>
<dbReference type="InterPro" id="IPR023052">
    <property type="entry name" value="Cell_div_SepF"/>
</dbReference>
<dbReference type="GO" id="GO:0000917">
    <property type="term" value="P:division septum assembly"/>
    <property type="evidence" value="ECO:0007669"/>
    <property type="project" value="UniProtKB-KW"/>
</dbReference>
<comment type="subunit">
    <text evidence="5">Homodimer. Interacts with FtsZ.</text>
</comment>
<keyword evidence="5" id="KW-0963">Cytoplasm</keyword>
<evidence type="ECO:0000256" key="3">
    <source>
        <dbReference type="ARBA" id="ARBA00023306"/>
    </source>
</evidence>
<dbReference type="Pfam" id="PF04472">
    <property type="entry name" value="SepF"/>
    <property type="match status" value="1"/>
</dbReference>
<reference evidence="7 8" key="1">
    <citation type="submission" date="2020-08" db="EMBL/GenBank/DDBJ databases">
        <title>Genomic Encyclopedia of Type Strains, Phase III (KMG-III): the genomes of soil and plant-associated and newly described type strains.</title>
        <authorList>
            <person name="Whitman W."/>
        </authorList>
    </citation>
    <scope>NUCLEOTIDE SEQUENCE [LARGE SCALE GENOMIC DNA]</scope>
    <source>
        <strain evidence="7 8">CECT 8577</strain>
    </source>
</reference>
<evidence type="ECO:0000256" key="5">
    <source>
        <dbReference type="HAMAP-Rule" id="MF_01197"/>
    </source>
</evidence>
<keyword evidence="2 5" id="KW-0717">Septation</keyword>
<comment type="function">
    <text evidence="4 5">Cell division protein that is part of the divisome complex and is recruited early to the Z-ring. Probably stimulates Z-ring formation, perhaps through the cross-linking of FtsZ protofilaments. Its function overlaps with FtsA.</text>
</comment>
<dbReference type="RefSeq" id="WP_183657299.1">
    <property type="nucleotide sequence ID" value="NZ_JACHWU010000004.1"/>
</dbReference>
<keyword evidence="3 5" id="KW-0131">Cell cycle</keyword>
<dbReference type="InterPro" id="IPR038594">
    <property type="entry name" value="SepF-like_sf"/>
</dbReference>
<name>A0A839S4M4_9PSEU</name>
<dbReference type="AlphaFoldDB" id="A0A839S4M4"/>
<keyword evidence="8" id="KW-1185">Reference proteome</keyword>
<evidence type="ECO:0000256" key="2">
    <source>
        <dbReference type="ARBA" id="ARBA00023210"/>
    </source>
</evidence>
<dbReference type="PANTHER" id="PTHR35798">
    <property type="entry name" value="CELL DIVISION PROTEIN SEPF"/>
    <property type="match status" value="1"/>
</dbReference>
<dbReference type="GO" id="GO:0005737">
    <property type="term" value="C:cytoplasm"/>
    <property type="evidence" value="ECO:0007669"/>
    <property type="project" value="UniProtKB-SubCell"/>
</dbReference>
<proteinExistence type="inferred from homology"/>
<dbReference type="Gene3D" id="3.30.110.150">
    <property type="entry name" value="SepF-like protein"/>
    <property type="match status" value="1"/>
</dbReference>
<dbReference type="InterPro" id="IPR007561">
    <property type="entry name" value="Cell_div_SepF/SepF-rel"/>
</dbReference>
<evidence type="ECO:0000313" key="7">
    <source>
        <dbReference type="EMBL" id="MBB3052688.1"/>
    </source>
</evidence>